<reference evidence="2 3" key="1">
    <citation type="submission" date="2024-02" db="EMBL/GenBank/DDBJ databases">
        <title>Discinaceae phylogenomics.</title>
        <authorList>
            <person name="Dirks A.C."/>
            <person name="James T.Y."/>
        </authorList>
    </citation>
    <scope>NUCLEOTIDE SEQUENCE [LARGE SCALE GENOMIC DNA]</scope>
    <source>
        <strain evidence="2 3">ACD0624</strain>
    </source>
</reference>
<keyword evidence="1" id="KW-0472">Membrane</keyword>
<dbReference type="PANTHER" id="PTHR37544:SF3">
    <property type="entry name" value="SPRAY"/>
    <property type="match status" value="1"/>
</dbReference>
<dbReference type="EMBL" id="JBBBZM010000006">
    <property type="protein sequence ID" value="KAL0640114.1"/>
    <property type="molecule type" value="Genomic_DNA"/>
</dbReference>
<evidence type="ECO:0000256" key="1">
    <source>
        <dbReference type="SAM" id="Phobius"/>
    </source>
</evidence>
<keyword evidence="1" id="KW-0812">Transmembrane</keyword>
<gene>
    <name evidence="2" type="ORF">Q9L58_000942</name>
</gene>
<keyword evidence="3" id="KW-1185">Reference proteome</keyword>
<keyword evidence="1" id="KW-1133">Transmembrane helix</keyword>
<name>A0ABR3GVZ7_9PEZI</name>
<protein>
    <submittedName>
        <fullName evidence="2">Uncharacterized protein</fullName>
    </submittedName>
</protein>
<evidence type="ECO:0000313" key="2">
    <source>
        <dbReference type="EMBL" id="KAL0640114.1"/>
    </source>
</evidence>
<dbReference type="Pfam" id="PF11915">
    <property type="entry name" value="DUF3433"/>
    <property type="match status" value="2"/>
</dbReference>
<feature type="transmembrane region" description="Helical" evidence="1">
    <location>
        <begin position="693"/>
        <end position="713"/>
    </location>
</feature>
<dbReference type="Proteomes" id="UP001447188">
    <property type="component" value="Unassembled WGS sequence"/>
</dbReference>
<feature type="transmembrane region" description="Helical" evidence="1">
    <location>
        <begin position="647"/>
        <end position="673"/>
    </location>
</feature>
<feature type="transmembrane region" description="Helical" evidence="1">
    <location>
        <begin position="760"/>
        <end position="782"/>
    </location>
</feature>
<feature type="transmembrane region" description="Helical" evidence="1">
    <location>
        <begin position="103"/>
        <end position="121"/>
    </location>
</feature>
<sequence length="1267" mass="140438">MANFARSASGNSSQFTYMPVSPMEPTDIQGKLPGYPADRIIQAGNRPKWKPFVLRTPFLLTFFIATLVLIAIIEVLYRKSCHNRGLFFANSPQDFTAWESFSYRYLMTVISVVYGMAWALVDLDVKRLEPFFQLASAKGATAADSILLRYPFDFMAFVPIAAFSRRHWSVFCTGSALVLIFWIITPMQAGLMTTNIVPVDMPTQFVSSQVLAPYDSQVAGLEVSSKYFFTAFGVTWLDEPLPPFTTKEYVATPFRPLVGGVSKGINETWTAVTRTYTTDLDCTLGTTAAPGQPFNVTNNAGCYVPISPIPPSNGTRNIQYLGFGNWGGLSDWYLPSGSCKGGLHIFLAIWAETSQGRSEGTVLPADTDITTVFCTPTYHYADSEVTVDAETRHIKSVTNLGDPVPFAQEDGIIDISRFETDLSSSRVDERLHQLPMRFISPALPSGASRYQDWGLVKPTDQVSYAIGMSSGQGFEDFQDPRILSDAFAKMHRLLFATFVSSLFRDIPDEEDSEKDAVSGSRNMTKVAVVVVGLFARLLESFLAVVAVCFGALAVITYRRNANLFRNPDSLGAKMAFVADSKALLRDFDGLDEFPDLREELPDRTYRLDSWDSNGYYRVDYEGSLEDKSVRTSSNIERQYSGVGTRPFLLSTTMGILLVLFLAGLLGFLIFLYRSAQKYNGLPILSQSQIAVEIIFSVIPTAIATWIEPVWVLLTRYFCVYQPYTELAKGKAPPSKSLTLKYTNIPPALVLTRALRAKHLVIFWLSTIALLANLLIVSLSGLFNYEMRPFDTPATFIQPLANMISTELAFHDTIENTVDYDNRFPTFAIDSQEPWIIAMASITQESPLPPWVTPEYYFLPFERKNSTNITALYKAITPGFGVDLDCLPLEDISLEAAVYLSGSSTQKSGPRFGINITLPIGDGRTVRCTSPKIDEEGVDGIASELSGLGNPGQMVTLEYLFRLVPLDQNADQAMDETCQNALVVGWGQALAIAVSSSSDGSPFIDLNSYKNVTLVCKQKLKTAMFEVTVDGSQRVQHFEKVVGSDKDPGGLFHDTTMRSFTAQVATIVQLSASQAPRYGNEMYWHNDTIPRMAPHYLIENLLNAAFCDPSQPLASFATLSDGYNTVFRRLFAIILGRNSERIFVEKPAGVETLVNGFEVTVVLRVAMDTTMFYVSAMIIGLNIFVGILVYLFRPKNFLPRFPDTLASEIAYFYGSQALIDVSGTASMSSASRDRHLNRLGHKYGFGDFRGEDGKKHRGVERSSVLELD</sequence>
<feature type="transmembrane region" description="Helical" evidence="1">
    <location>
        <begin position="58"/>
        <end position="77"/>
    </location>
</feature>
<organism evidence="2 3">
    <name type="scientific">Discina gigas</name>
    <dbReference type="NCBI Taxonomy" id="1032678"/>
    <lineage>
        <taxon>Eukaryota</taxon>
        <taxon>Fungi</taxon>
        <taxon>Dikarya</taxon>
        <taxon>Ascomycota</taxon>
        <taxon>Pezizomycotina</taxon>
        <taxon>Pezizomycetes</taxon>
        <taxon>Pezizales</taxon>
        <taxon>Discinaceae</taxon>
        <taxon>Discina</taxon>
    </lineage>
</organism>
<accession>A0ABR3GVZ7</accession>
<dbReference type="PANTHER" id="PTHR37544">
    <property type="entry name" value="SPRAY-RELATED"/>
    <property type="match status" value="1"/>
</dbReference>
<feature type="transmembrane region" description="Helical" evidence="1">
    <location>
        <begin position="1170"/>
        <end position="1191"/>
    </location>
</feature>
<comment type="caution">
    <text evidence="2">The sequence shown here is derived from an EMBL/GenBank/DDBJ whole genome shotgun (WGS) entry which is preliminary data.</text>
</comment>
<proteinExistence type="predicted"/>
<dbReference type="InterPro" id="IPR021840">
    <property type="entry name" value="DUF3433"/>
</dbReference>
<feature type="transmembrane region" description="Helical" evidence="1">
    <location>
        <begin position="526"/>
        <end position="555"/>
    </location>
</feature>
<evidence type="ECO:0000313" key="3">
    <source>
        <dbReference type="Proteomes" id="UP001447188"/>
    </source>
</evidence>
<feature type="transmembrane region" description="Helical" evidence="1">
    <location>
        <begin position="167"/>
        <end position="184"/>
    </location>
</feature>